<proteinExistence type="predicted"/>
<dbReference type="InterPro" id="IPR024412">
    <property type="entry name" value="Lsr2_dim_dom"/>
</dbReference>
<keyword evidence="7" id="KW-1185">Reference proteome</keyword>
<dbReference type="GO" id="GO:0016746">
    <property type="term" value="F:acyltransferase activity"/>
    <property type="evidence" value="ECO:0007669"/>
    <property type="project" value="InterPro"/>
</dbReference>
<dbReference type="InterPro" id="IPR055370">
    <property type="entry name" value="Lsr2_DNA-bd"/>
</dbReference>
<feature type="compositionally biased region" description="Basic residues" evidence="3">
    <location>
        <begin position="130"/>
        <end position="144"/>
    </location>
</feature>
<dbReference type="AlphaFoldDB" id="A0A1G6WK38"/>
<gene>
    <name evidence="6" type="ORF">SAMN05216174_11549</name>
</gene>
<dbReference type="EMBL" id="FMZZ01000015">
    <property type="protein sequence ID" value="SDD66198.1"/>
    <property type="molecule type" value="Genomic_DNA"/>
</dbReference>
<dbReference type="Pfam" id="PF23359">
    <property type="entry name" value="Lsr2_DNA-bd"/>
    <property type="match status" value="1"/>
</dbReference>
<feature type="region of interest" description="Disordered" evidence="3">
    <location>
        <begin position="117"/>
        <end position="144"/>
    </location>
</feature>
<evidence type="ECO:0000313" key="6">
    <source>
        <dbReference type="EMBL" id="SDD66198.1"/>
    </source>
</evidence>
<evidence type="ECO:0000313" key="7">
    <source>
        <dbReference type="Proteomes" id="UP000199501"/>
    </source>
</evidence>
<keyword evidence="1" id="KW-0238">DNA-binding</keyword>
<evidence type="ECO:0000256" key="3">
    <source>
        <dbReference type="SAM" id="MobiDB-lite"/>
    </source>
</evidence>
<dbReference type="OrthoDB" id="4113332at2"/>
<organism evidence="6 7">
    <name type="scientific">Actinokineospora iranica</name>
    <dbReference type="NCBI Taxonomy" id="1271860"/>
    <lineage>
        <taxon>Bacteria</taxon>
        <taxon>Bacillati</taxon>
        <taxon>Actinomycetota</taxon>
        <taxon>Actinomycetes</taxon>
        <taxon>Pseudonocardiales</taxon>
        <taxon>Pseudonocardiaceae</taxon>
        <taxon>Actinokineospora</taxon>
    </lineage>
</organism>
<dbReference type="InterPro" id="IPR042261">
    <property type="entry name" value="Lsr2-like_dimerization"/>
</dbReference>
<protein>
    <submittedName>
        <fullName evidence="6">Lsr2 protein</fullName>
    </submittedName>
</protein>
<keyword evidence="2" id="KW-0175">Coiled coil</keyword>
<feature type="coiled-coil region" evidence="2">
    <location>
        <begin position="28"/>
        <end position="55"/>
    </location>
</feature>
<dbReference type="InterPro" id="IPR036625">
    <property type="entry name" value="E3-bd_dom_sf"/>
</dbReference>
<evidence type="ECO:0000259" key="5">
    <source>
        <dbReference type="Pfam" id="PF23359"/>
    </source>
</evidence>
<evidence type="ECO:0000256" key="1">
    <source>
        <dbReference type="ARBA" id="ARBA00023125"/>
    </source>
</evidence>
<sequence>MAQKTIVQLFDDLDGSAGDDIRSVEFALDGVQYEIDLNEENAERLREELAEFIAAARRTGGRIKRATGPSSAKQPGEGRSKEQTKAIRDWARQNGHDISERGRIPSAVVEAFEAAHAVAEEPEPAPAPKTRARGSKAKKAAFSG</sequence>
<dbReference type="Gene3D" id="3.30.60.230">
    <property type="entry name" value="Lsr2, dimerization domain"/>
    <property type="match status" value="1"/>
</dbReference>
<reference evidence="7" key="1">
    <citation type="submission" date="2016-10" db="EMBL/GenBank/DDBJ databases">
        <authorList>
            <person name="Varghese N."/>
            <person name="Submissions S."/>
        </authorList>
    </citation>
    <scope>NUCLEOTIDE SEQUENCE [LARGE SCALE GENOMIC DNA]</scope>
    <source>
        <strain evidence="7">IBRC-M 10403</strain>
    </source>
</reference>
<feature type="region of interest" description="Disordered" evidence="3">
    <location>
        <begin position="60"/>
        <end position="84"/>
    </location>
</feature>
<accession>A0A1G6WK38</accession>
<evidence type="ECO:0000256" key="2">
    <source>
        <dbReference type="SAM" id="Coils"/>
    </source>
</evidence>
<dbReference type="Pfam" id="PF11774">
    <property type="entry name" value="Lsr2"/>
    <property type="match status" value="1"/>
</dbReference>
<feature type="domain" description="Lsr2 DNA-binding" evidence="5">
    <location>
        <begin position="80"/>
        <end position="115"/>
    </location>
</feature>
<evidence type="ECO:0000259" key="4">
    <source>
        <dbReference type="Pfam" id="PF11774"/>
    </source>
</evidence>
<dbReference type="RefSeq" id="WP_091455527.1">
    <property type="nucleotide sequence ID" value="NZ_FMZZ01000015.1"/>
</dbReference>
<name>A0A1G6WK38_9PSEU</name>
<dbReference type="Proteomes" id="UP000199501">
    <property type="component" value="Unassembled WGS sequence"/>
</dbReference>
<dbReference type="GO" id="GO:0003677">
    <property type="term" value="F:DNA binding"/>
    <property type="evidence" value="ECO:0007669"/>
    <property type="project" value="UniProtKB-KW"/>
</dbReference>
<dbReference type="STRING" id="1271860.SAMN05216174_11549"/>
<feature type="domain" description="Lsr2 dimerization" evidence="4">
    <location>
        <begin position="1"/>
        <end position="60"/>
    </location>
</feature>
<dbReference type="Gene3D" id="4.10.320.10">
    <property type="entry name" value="E3-binding domain"/>
    <property type="match status" value="1"/>
</dbReference>